<name>A0A1H0XN60_9FLAO</name>
<dbReference type="AlphaFoldDB" id="A0A1H0XN60"/>
<dbReference type="GO" id="GO:0004803">
    <property type="term" value="F:transposase activity"/>
    <property type="evidence" value="ECO:0007669"/>
    <property type="project" value="InterPro"/>
</dbReference>
<reference evidence="3" key="1">
    <citation type="submission" date="2016-10" db="EMBL/GenBank/DDBJ databases">
        <authorList>
            <person name="Varghese N."/>
            <person name="Submissions S."/>
        </authorList>
    </citation>
    <scope>NUCLEOTIDE SEQUENCE [LARGE SCALE GENOMIC DNA]</scope>
    <source>
        <strain evidence="3">DSM 17072</strain>
    </source>
</reference>
<dbReference type="InterPro" id="IPR036515">
    <property type="entry name" value="Transposase_17_sf"/>
</dbReference>
<dbReference type="InterPro" id="IPR002686">
    <property type="entry name" value="Transposase_17"/>
</dbReference>
<dbReference type="PANTHER" id="PTHR33360:SF2">
    <property type="entry name" value="TRANSPOSASE FOR INSERTION SEQUENCE ELEMENT IS200"/>
    <property type="match status" value="1"/>
</dbReference>
<evidence type="ECO:0000313" key="3">
    <source>
        <dbReference type="Proteomes" id="UP000199627"/>
    </source>
</evidence>
<dbReference type="STRING" id="311333.SAMN05421664_0087"/>
<dbReference type="GO" id="GO:0003677">
    <property type="term" value="F:DNA binding"/>
    <property type="evidence" value="ECO:0007669"/>
    <property type="project" value="InterPro"/>
</dbReference>
<keyword evidence="3" id="KW-1185">Reference proteome</keyword>
<dbReference type="Gene3D" id="3.30.70.1290">
    <property type="entry name" value="Transposase IS200-like"/>
    <property type="match status" value="1"/>
</dbReference>
<dbReference type="SMART" id="SM01321">
    <property type="entry name" value="Y1_Tnp"/>
    <property type="match status" value="1"/>
</dbReference>
<evidence type="ECO:0000259" key="1">
    <source>
        <dbReference type="SMART" id="SM01321"/>
    </source>
</evidence>
<sequence>MSTFRQIYYQIVFSTKHRNPVLNIEDEDQLYKYIWGIVKNKNCKLYRINGMPDHIHLFADLHPSVSLSSFVKDIKVSSNLWIKQSGLFPDFEEWQSGYSAFTYSEREKDTIINYIKNQKEHHKNESFEDEYKNLLISHGVEFDEKYLW</sequence>
<dbReference type="Proteomes" id="UP000199627">
    <property type="component" value="Unassembled WGS sequence"/>
</dbReference>
<feature type="domain" description="Transposase IS200-like" evidence="1">
    <location>
        <begin position="4"/>
        <end position="118"/>
    </location>
</feature>
<dbReference type="RefSeq" id="WP_089752587.1">
    <property type="nucleotide sequence ID" value="NZ_FNKL01000001.1"/>
</dbReference>
<dbReference type="Pfam" id="PF01797">
    <property type="entry name" value="Y1_Tnp"/>
    <property type="match status" value="1"/>
</dbReference>
<evidence type="ECO:0000313" key="2">
    <source>
        <dbReference type="EMBL" id="SDQ04350.1"/>
    </source>
</evidence>
<dbReference type="OrthoDB" id="9797997at2"/>
<organism evidence="2 3">
    <name type="scientific">Chryseobacterium soldanellicola</name>
    <dbReference type="NCBI Taxonomy" id="311333"/>
    <lineage>
        <taxon>Bacteria</taxon>
        <taxon>Pseudomonadati</taxon>
        <taxon>Bacteroidota</taxon>
        <taxon>Flavobacteriia</taxon>
        <taxon>Flavobacteriales</taxon>
        <taxon>Weeksellaceae</taxon>
        <taxon>Chryseobacterium group</taxon>
        <taxon>Chryseobacterium</taxon>
    </lineage>
</organism>
<accession>A0A1H0XN60</accession>
<proteinExistence type="predicted"/>
<gene>
    <name evidence="2" type="ORF">SAMN05421664_0087</name>
</gene>
<dbReference type="SUPFAM" id="SSF143422">
    <property type="entry name" value="Transposase IS200-like"/>
    <property type="match status" value="1"/>
</dbReference>
<dbReference type="NCBIfam" id="NF033573">
    <property type="entry name" value="transpos_IS200"/>
    <property type="match status" value="1"/>
</dbReference>
<dbReference type="PANTHER" id="PTHR33360">
    <property type="entry name" value="TRANSPOSASE FOR INSERTION SEQUENCE ELEMENT IS200"/>
    <property type="match status" value="1"/>
</dbReference>
<protein>
    <submittedName>
        <fullName evidence="2">REP element-mobilizing transposase RayT</fullName>
    </submittedName>
</protein>
<dbReference type="EMBL" id="FNKL01000001">
    <property type="protein sequence ID" value="SDQ04350.1"/>
    <property type="molecule type" value="Genomic_DNA"/>
</dbReference>
<dbReference type="GO" id="GO:0006313">
    <property type="term" value="P:DNA transposition"/>
    <property type="evidence" value="ECO:0007669"/>
    <property type="project" value="InterPro"/>
</dbReference>